<keyword evidence="7 8" id="KW-0573">Peptidoglycan synthesis</keyword>
<keyword evidence="5 7" id="KW-0547">Nucleotide-binding</keyword>
<comment type="similarity">
    <text evidence="7">Belongs to the MurCDEF family.</text>
</comment>
<evidence type="ECO:0000256" key="6">
    <source>
        <dbReference type="ARBA" id="ARBA00022840"/>
    </source>
</evidence>
<dbReference type="InterPro" id="IPR005762">
    <property type="entry name" value="MurD"/>
</dbReference>
<dbReference type="Gene3D" id="3.40.50.720">
    <property type="entry name" value="NAD(P)-binding Rossmann-like Domain"/>
    <property type="match status" value="1"/>
</dbReference>
<dbReference type="UniPathway" id="UPA00219"/>
<dbReference type="Gene3D" id="3.40.1190.10">
    <property type="entry name" value="Mur-like, catalytic domain"/>
    <property type="match status" value="1"/>
</dbReference>
<dbReference type="GO" id="GO:0051301">
    <property type="term" value="P:cell division"/>
    <property type="evidence" value="ECO:0007669"/>
    <property type="project" value="UniProtKB-KW"/>
</dbReference>
<dbReference type="InterPro" id="IPR004101">
    <property type="entry name" value="Mur_ligase_C"/>
</dbReference>
<dbReference type="GO" id="GO:0009252">
    <property type="term" value="P:peptidoglycan biosynthetic process"/>
    <property type="evidence" value="ECO:0007669"/>
    <property type="project" value="UniProtKB-UniRule"/>
</dbReference>
<keyword evidence="3 7" id="KW-0963">Cytoplasm</keyword>
<dbReference type="Pfam" id="PF08245">
    <property type="entry name" value="Mur_ligase_M"/>
    <property type="match status" value="1"/>
</dbReference>
<dbReference type="GO" id="GO:0008360">
    <property type="term" value="P:regulation of cell shape"/>
    <property type="evidence" value="ECO:0007669"/>
    <property type="project" value="UniProtKB-KW"/>
</dbReference>
<evidence type="ECO:0000256" key="9">
    <source>
        <dbReference type="SAM" id="MobiDB-lite"/>
    </source>
</evidence>
<gene>
    <name evidence="7 13" type="primary">murD</name>
    <name evidence="12" type="ORF">RradSPS_1502</name>
    <name evidence="13" type="ORF">SIL72_09125</name>
</gene>
<keyword evidence="7 8" id="KW-0133">Cell shape</keyword>
<feature type="region of interest" description="Disordered" evidence="9">
    <location>
        <begin position="451"/>
        <end position="472"/>
    </location>
</feature>
<dbReference type="KEGG" id="rrd:RradSPS_1502"/>
<dbReference type="OrthoDB" id="9809796at2"/>
<feature type="domain" description="Mur ligase C-terminal" evidence="10">
    <location>
        <begin position="313"/>
        <end position="428"/>
    </location>
</feature>
<dbReference type="GO" id="GO:0005737">
    <property type="term" value="C:cytoplasm"/>
    <property type="evidence" value="ECO:0007669"/>
    <property type="project" value="UniProtKB-SubCell"/>
</dbReference>
<evidence type="ECO:0000259" key="11">
    <source>
        <dbReference type="Pfam" id="PF08245"/>
    </source>
</evidence>
<protein>
    <recommendedName>
        <fullName evidence="7 8">UDP-N-acetylmuramoylalanine--D-glutamate ligase</fullName>
        <ecNumber evidence="7 8">6.3.2.9</ecNumber>
    </recommendedName>
    <alternativeName>
        <fullName evidence="7">D-glutamic acid-adding enzyme</fullName>
    </alternativeName>
    <alternativeName>
        <fullName evidence="7">UDP-N-acetylmuramoyl-L-alanyl-D-glutamate synthetase</fullName>
    </alternativeName>
</protein>
<dbReference type="SUPFAM" id="SSF51984">
    <property type="entry name" value="MurCD N-terminal domain"/>
    <property type="match status" value="1"/>
</dbReference>
<proteinExistence type="inferred from homology"/>
<reference evidence="12 14" key="1">
    <citation type="submission" date="2014-03" db="EMBL/GenBank/DDBJ databases">
        <title>Complete genome sequence of the Radio-Resistant Rubrobacter radiotolerans RSPS-4.</title>
        <authorList>
            <person name="Egas C.C."/>
            <person name="Barroso C.C."/>
            <person name="Froufe H.J.C."/>
            <person name="Pacheco J.J."/>
            <person name="Albuquerque L.L."/>
            <person name="da Costa M.M.S."/>
        </authorList>
    </citation>
    <scope>NUCLEOTIDE SEQUENCE [LARGE SCALE GENOMIC DNA]</scope>
    <source>
        <strain evidence="12 14">RSPS-4</strain>
    </source>
</reference>
<dbReference type="EC" id="6.3.2.9" evidence="7 8"/>
<dbReference type="EMBL" id="CP007514">
    <property type="protein sequence ID" value="AHY46785.1"/>
    <property type="molecule type" value="Genomic_DNA"/>
</dbReference>
<evidence type="ECO:0000256" key="7">
    <source>
        <dbReference type="HAMAP-Rule" id="MF_00639"/>
    </source>
</evidence>
<dbReference type="Proteomes" id="UP000025229">
    <property type="component" value="Chromosome"/>
</dbReference>
<dbReference type="HOGENOM" id="CLU_032540_0_0_11"/>
<dbReference type="Gene3D" id="3.90.190.20">
    <property type="entry name" value="Mur ligase, C-terminal domain"/>
    <property type="match status" value="1"/>
</dbReference>
<evidence type="ECO:0000256" key="1">
    <source>
        <dbReference type="ARBA" id="ARBA00004496"/>
    </source>
</evidence>
<dbReference type="GO" id="GO:0008764">
    <property type="term" value="F:UDP-N-acetylmuramoylalanine-D-glutamate ligase activity"/>
    <property type="evidence" value="ECO:0007669"/>
    <property type="project" value="UniProtKB-UniRule"/>
</dbReference>
<evidence type="ECO:0000313" key="13">
    <source>
        <dbReference type="EMBL" id="MDX5894192.1"/>
    </source>
</evidence>
<feature type="domain" description="Mur ligase central" evidence="11">
    <location>
        <begin position="122"/>
        <end position="254"/>
    </location>
</feature>
<dbReference type="InterPro" id="IPR013221">
    <property type="entry name" value="Mur_ligase_cen"/>
</dbReference>
<reference evidence="13" key="2">
    <citation type="submission" date="2023-11" db="EMBL/GenBank/DDBJ databases">
        <title>MicrobeMod: A computational toolkit for identifying prokaryotic methylation and restriction-modification with nanopore sequencing.</title>
        <authorList>
            <person name="Crits-Christoph A."/>
            <person name="Kang S.C."/>
            <person name="Lee H."/>
            <person name="Ostrov N."/>
        </authorList>
    </citation>
    <scope>NUCLEOTIDE SEQUENCE</scope>
    <source>
        <strain evidence="13">ATCC 51242</strain>
    </source>
</reference>
<feature type="binding site" evidence="7">
    <location>
        <begin position="124"/>
        <end position="130"/>
    </location>
    <ligand>
        <name>ATP</name>
        <dbReference type="ChEBI" id="CHEBI:30616"/>
    </ligand>
</feature>
<keyword evidence="7 8" id="KW-0132">Cell division</keyword>
<comment type="function">
    <text evidence="7 8">Cell wall formation. Catalyzes the addition of glutamate to the nucleotide precursor UDP-N-acetylmuramoyl-L-alanine (UMA).</text>
</comment>
<dbReference type="EMBL" id="JAWXXX010000001">
    <property type="protein sequence ID" value="MDX5894192.1"/>
    <property type="molecule type" value="Genomic_DNA"/>
</dbReference>
<evidence type="ECO:0000256" key="4">
    <source>
        <dbReference type="ARBA" id="ARBA00022598"/>
    </source>
</evidence>
<dbReference type="NCBIfam" id="TIGR01087">
    <property type="entry name" value="murD"/>
    <property type="match status" value="1"/>
</dbReference>
<evidence type="ECO:0000313" key="14">
    <source>
        <dbReference type="Proteomes" id="UP000025229"/>
    </source>
</evidence>
<evidence type="ECO:0000313" key="12">
    <source>
        <dbReference type="EMBL" id="AHY46785.1"/>
    </source>
</evidence>
<dbReference type="Pfam" id="PF02875">
    <property type="entry name" value="Mur_ligase_C"/>
    <property type="match status" value="1"/>
</dbReference>
<sequence>MNAERAEKTLVYGLGESGLAAVRVLLERGGSADAVLAADRLDNEGLREVARKLREASGVRTELGAGADVLEGVGRVIASPGVRPADEVLREAERRNIPVLSEVALGLEMLRNSGSEVRVSAVTGTNGKTTVADMTSRILRAAGLSHVVAGNSWKVLSGSLEEVREAGRLVLEVSSFQLHYLPEPGFEVAALLNVRPDHMNWHASFEEYVRDKLNIFSGQTEDSLALVSAKDPAGLEAAPDLLAETVVVGEGGTRVSEGWLLVGGERVVAVDELPFSEPHNLENALFAASAAMRLGAGAEAVREGLLGYRLKPHRMQPVRREVEDGVLWVDDSKATNPAAVAAALGSFADRPVVLLLGGSEKETDFAEVAPHLGGCRAVICYGEAGERLHRWLGEVGYAGEARLVAGLAAAVEAAREVARAGDVVLLSPGCASFDEFSGYTERGEVFARLAAGGATPGGAPGRTPSGAQSERP</sequence>
<dbReference type="GO" id="GO:0071555">
    <property type="term" value="P:cell wall organization"/>
    <property type="evidence" value="ECO:0007669"/>
    <property type="project" value="UniProtKB-KW"/>
</dbReference>
<dbReference type="Pfam" id="PF21799">
    <property type="entry name" value="MurD-like_N"/>
    <property type="match status" value="1"/>
</dbReference>
<comment type="subcellular location">
    <subcellularLocation>
        <location evidence="1 7 8">Cytoplasm</location>
    </subcellularLocation>
</comment>
<keyword evidence="7 8" id="KW-0131">Cell cycle</keyword>
<dbReference type="InterPro" id="IPR036565">
    <property type="entry name" value="Mur-like_cat_sf"/>
</dbReference>
<dbReference type="PANTHER" id="PTHR43692:SF1">
    <property type="entry name" value="UDP-N-ACETYLMURAMOYLALANINE--D-GLUTAMATE LIGASE"/>
    <property type="match status" value="1"/>
</dbReference>
<dbReference type="eggNOG" id="COG0771">
    <property type="taxonomic scope" value="Bacteria"/>
</dbReference>
<dbReference type="HAMAP" id="MF_00639">
    <property type="entry name" value="MurD"/>
    <property type="match status" value="1"/>
</dbReference>
<dbReference type="SUPFAM" id="SSF53623">
    <property type="entry name" value="MurD-like peptide ligases, catalytic domain"/>
    <property type="match status" value="1"/>
</dbReference>
<dbReference type="STRING" id="42256.RradSPS_1502"/>
<feature type="compositionally biased region" description="Low complexity" evidence="9">
    <location>
        <begin position="461"/>
        <end position="472"/>
    </location>
</feature>
<dbReference type="AlphaFoldDB" id="A0A023X452"/>
<dbReference type="SUPFAM" id="SSF53244">
    <property type="entry name" value="MurD-like peptide ligases, peptide-binding domain"/>
    <property type="match status" value="1"/>
</dbReference>
<dbReference type="RefSeq" id="WP_084263815.1">
    <property type="nucleotide sequence ID" value="NZ_CP007514.1"/>
</dbReference>
<keyword evidence="4 7" id="KW-0436">Ligase</keyword>
<evidence type="ECO:0000259" key="10">
    <source>
        <dbReference type="Pfam" id="PF02875"/>
    </source>
</evidence>
<keyword evidence="6 7" id="KW-0067">ATP-binding</keyword>
<comment type="catalytic activity">
    <reaction evidence="7 8">
        <text>UDP-N-acetyl-alpha-D-muramoyl-L-alanine + D-glutamate + ATP = UDP-N-acetyl-alpha-D-muramoyl-L-alanyl-D-glutamate + ADP + phosphate + H(+)</text>
        <dbReference type="Rhea" id="RHEA:16429"/>
        <dbReference type="ChEBI" id="CHEBI:15378"/>
        <dbReference type="ChEBI" id="CHEBI:29986"/>
        <dbReference type="ChEBI" id="CHEBI:30616"/>
        <dbReference type="ChEBI" id="CHEBI:43474"/>
        <dbReference type="ChEBI" id="CHEBI:83898"/>
        <dbReference type="ChEBI" id="CHEBI:83900"/>
        <dbReference type="ChEBI" id="CHEBI:456216"/>
        <dbReference type="EC" id="6.3.2.9"/>
    </reaction>
</comment>
<evidence type="ECO:0000256" key="8">
    <source>
        <dbReference type="RuleBase" id="RU003664"/>
    </source>
</evidence>
<dbReference type="PANTHER" id="PTHR43692">
    <property type="entry name" value="UDP-N-ACETYLMURAMOYLALANINE--D-GLUTAMATE LIGASE"/>
    <property type="match status" value="1"/>
</dbReference>
<accession>A0A023X452</accession>
<name>A0A023X452_RUBRA</name>
<keyword evidence="14" id="KW-1185">Reference proteome</keyword>
<evidence type="ECO:0000256" key="2">
    <source>
        <dbReference type="ARBA" id="ARBA00004752"/>
    </source>
</evidence>
<dbReference type="Proteomes" id="UP001281130">
    <property type="component" value="Unassembled WGS sequence"/>
</dbReference>
<keyword evidence="7 8" id="KW-0961">Cell wall biogenesis/degradation</keyword>
<dbReference type="InterPro" id="IPR036615">
    <property type="entry name" value="Mur_ligase_C_dom_sf"/>
</dbReference>
<evidence type="ECO:0000256" key="3">
    <source>
        <dbReference type="ARBA" id="ARBA00022490"/>
    </source>
</evidence>
<dbReference type="PATRIC" id="fig|42256.3.peg.1521"/>
<dbReference type="GO" id="GO:0005524">
    <property type="term" value="F:ATP binding"/>
    <property type="evidence" value="ECO:0007669"/>
    <property type="project" value="UniProtKB-UniRule"/>
</dbReference>
<evidence type="ECO:0000256" key="5">
    <source>
        <dbReference type="ARBA" id="ARBA00022741"/>
    </source>
</evidence>
<comment type="pathway">
    <text evidence="2 7 8">Cell wall biogenesis; peptidoglycan biosynthesis.</text>
</comment>
<organism evidence="12 14">
    <name type="scientific">Rubrobacter radiotolerans</name>
    <name type="common">Arthrobacter radiotolerans</name>
    <dbReference type="NCBI Taxonomy" id="42256"/>
    <lineage>
        <taxon>Bacteria</taxon>
        <taxon>Bacillati</taxon>
        <taxon>Actinomycetota</taxon>
        <taxon>Rubrobacteria</taxon>
        <taxon>Rubrobacterales</taxon>
        <taxon>Rubrobacteraceae</taxon>
        <taxon>Rubrobacter</taxon>
    </lineage>
</organism>